<dbReference type="NCBIfam" id="TIGR04057">
    <property type="entry name" value="SusC_RagA_signa"/>
    <property type="match status" value="1"/>
</dbReference>
<gene>
    <name evidence="9" type="ORF">EZ315_04530</name>
</gene>
<dbReference type="InterPro" id="IPR008969">
    <property type="entry name" value="CarboxyPept-like_regulatory"/>
</dbReference>
<dbReference type="Gene3D" id="2.40.170.20">
    <property type="entry name" value="TonB-dependent receptor, beta-barrel domain"/>
    <property type="match status" value="1"/>
</dbReference>
<protein>
    <submittedName>
        <fullName evidence="9">SusC/RagA family TonB-linked outer membrane protein</fullName>
    </submittedName>
</protein>
<evidence type="ECO:0000256" key="1">
    <source>
        <dbReference type="ARBA" id="ARBA00004571"/>
    </source>
</evidence>
<dbReference type="NCBIfam" id="TIGR04056">
    <property type="entry name" value="OMP_RagA_SusC"/>
    <property type="match status" value="1"/>
</dbReference>
<keyword evidence="4 7" id="KW-0812">Transmembrane</keyword>
<dbReference type="Pfam" id="PF13715">
    <property type="entry name" value="CarbopepD_reg_2"/>
    <property type="match status" value="1"/>
</dbReference>
<comment type="similarity">
    <text evidence="7">Belongs to the TonB-dependent receptor family.</text>
</comment>
<evidence type="ECO:0000256" key="3">
    <source>
        <dbReference type="ARBA" id="ARBA00022452"/>
    </source>
</evidence>
<dbReference type="InterPro" id="IPR023997">
    <property type="entry name" value="TonB-dep_OMP_SusC/RagA_CS"/>
</dbReference>
<dbReference type="InterPro" id="IPR012910">
    <property type="entry name" value="Plug_dom"/>
</dbReference>
<evidence type="ECO:0000256" key="7">
    <source>
        <dbReference type="PROSITE-ProRule" id="PRU01360"/>
    </source>
</evidence>
<feature type="domain" description="TonB-dependent receptor plug" evidence="8">
    <location>
        <begin position="231"/>
        <end position="336"/>
    </location>
</feature>
<dbReference type="Gene3D" id="2.170.130.10">
    <property type="entry name" value="TonB-dependent receptor, plug domain"/>
    <property type="match status" value="1"/>
</dbReference>
<keyword evidence="6 7" id="KW-0998">Cell outer membrane</keyword>
<evidence type="ECO:0000313" key="9">
    <source>
        <dbReference type="EMBL" id="TGG39997.1"/>
    </source>
</evidence>
<dbReference type="Proteomes" id="UP000297635">
    <property type="component" value="Unassembled WGS sequence"/>
</dbReference>
<dbReference type="GO" id="GO:0009279">
    <property type="term" value="C:cell outer membrane"/>
    <property type="evidence" value="ECO:0007669"/>
    <property type="project" value="UniProtKB-SubCell"/>
</dbReference>
<comment type="subcellular location">
    <subcellularLocation>
        <location evidence="1 7">Cell outer membrane</location>
        <topology evidence="1 7">Multi-pass membrane protein</topology>
    </subcellularLocation>
</comment>
<dbReference type="Gene3D" id="2.60.40.1120">
    <property type="entry name" value="Carboxypeptidase-like, regulatory domain"/>
    <property type="match status" value="1"/>
</dbReference>
<dbReference type="InterPro" id="IPR023996">
    <property type="entry name" value="TonB-dep_OMP_SusC/RagA"/>
</dbReference>
<evidence type="ECO:0000256" key="4">
    <source>
        <dbReference type="ARBA" id="ARBA00022692"/>
    </source>
</evidence>
<dbReference type="SUPFAM" id="SSF49464">
    <property type="entry name" value="Carboxypeptidase regulatory domain-like"/>
    <property type="match status" value="1"/>
</dbReference>
<dbReference type="InterPro" id="IPR039426">
    <property type="entry name" value="TonB-dep_rcpt-like"/>
</dbReference>
<evidence type="ECO:0000256" key="6">
    <source>
        <dbReference type="ARBA" id="ARBA00023237"/>
    </source>
</evidence>
<dbReference type="AlphaFoldDB" id="A0A4Z0V6R3"/>
<evidence type="ECO:0000313" key="10">
    <source>
        <dbReference type="Proteomes" id="UP000297635"/>
    </source>
</evidence>
<evidence type="ECO:0000259" key="8">
    <source>
        <dbReference type="Pfam" id="PF07715"/>
    </source>
</evidence>
<dbReference type="PROSITE" id="PS52016">
    <property type="entry name" value="TONB_DEPENDENT_REC_3"/>
    <property type="match status" value="1"/>
</dbReference>
<organism evidence="9 10">
    <name type="scientific">Duncaniella freteri</name>
    <dbReference type="NCBI Taxonomy" id="2530391"/>
    <lineage>
        <taxon>Bacteria</taxon>
        <taxon>Pseudomonadati</taxon>
        <taxon>Bacteroidota</taxon>
        <taxon>Bacteroidia</taxon>
        <taxon>Bacteroidales</taxon>
        <taxon>Muribaculaceae</taxon>
        <taxon>Duncaniella</taxon>
    </lineage>
</organism>
<name>A0A4Z0V6R3_9BACT</name>
<keyword evidence="10" id="KW-1185">Reference proteome</keyword>
<dbReference type="InterPro" id="IPR037066">
    <property type="entry name" value="Plug_dom_sf"/>
</dbReference>
<dbReference type="Pfam" id="PF07715">
    <property type="entry name" value="Plug"/>
    <property type="match status" value="1"/>
</dbReference>
<dbReference type="EMBL" id="SJSA01000001">
    <property type="protein sequence ID" value="TGG39997.1"/>
    <property type="molecule type" value="Genomic_DNA"/>
</dbReference>
<evidence type="ECO:0000256" key="2">
    <source>
        <dbReference type="ARBA" id="ARBA00022448"/>
    </source>
</evidence>
<dbReference type="InterPro" id="IPR036942">
    <property type="entry name" value="Beta-barrel_TonB_sf"/>
</dbReference>
<dbReference type="SUPFAM" id="SSF56935">
    <property type="entry name" value="Porins"/>
    <property type="match status" value="1"/>
</dbReference>
<comment type="caution">
    <text evidence="9">The sequence shown here is derived from an EMBL/GenBank/DDBJ whole genome shotgun (WGS) entry which is preliminary data.</text>
</comment>
<accession>A0A4Z0V6R3</accession>
<reference evidence="9 10" key="1">
    <citation type="submission" date="2019-02" db="EMBL/GenBank/DDBJ databases">
        <title>Isolation and identification of novel species under the genus Muribaculum.</title>
        <authorList>
            <person name="Miyake S."/>
            <person name="Ding Y."/>
            <person name="Low A."/>
            <person name="Soh M."/>
            <person name="Seedorf H."/>
        </authorList>
    </citation>
    <scope>NUCLEOTIDE SEQUENCE [LARGE SCALE GENOMIC DNA]</scope>
    <source>
        <strain evidence="9 10">TLL-A3</strain>
    </source>
</reference>
<keyword evidence="5 7" id="KW-0472">Membrane</keyword>
<evidence type="ECO:0000256" key="5">
    <source>
        <dbReference type="ARBA" id="ARBA00023136"/>
    </source>
</evidence>
<keyword evidence="3 7" id="KW-1134">Transmembrane beta strand</keyword>
<sequence>MTPNHIVIYTLKRNIYLKTKSYQSHQPMKPRLLWLLAMVLCVHMYAGAQTTYNATFSNATAETAIRILKQSTGYDFVYEKSLITNNSSTVSGSYHNTSLSDLLNATVEQQLGLSYKIVGTTVSLSERKKGSTTFDANITGTVVDESGEPLAGATIMLKGTHYGVSADIDGRFSIHVHHTDPSLEFSYVGMHPQSVRLTRNNIGKPLNVTLRTNASTMDEVVVTGYQNIKRENATGSYTILSGDEINKRHIADITSGLEGNIPGLVNKRNKYATGENNIVIRGVGTFTASTAPLVVVDGLPIEGGIETVNNYDIKSVTVLKDASAAAIYGARASNGVIVITTKQADREKLSVEFNADLSISGKTDYSKAGWASAAQAIQLEQLNWNGMKDKDPDQFNALLSRYNDYDQRIGLSPVTRMLVRNYLGELDTDVMNNTLDQWARNDYRREWQDAAERTRIAQTYNLSLRNQGKVLASSFTFNYSDDNLGMKKENNRSLQFRYKGDLKAAKWLDLSFSVNVINNRTKRNATGAYSEINSFYPYQSMYNPDGSLARMEADAMLDNPVFENPAFGLMDHSYNLRNEIGLNTSKTTGTNIRAYVHALFHLPVQGWNASVMYQHEDIQQQSETEYFKNSYYARDIYNRYTTGGVTKVWEVDPSVDFWDVYDNPDAYPGYSVFNPVTGDFFYDENGNFAAAKQVEQLLPLKHHVPEGGMLISSNTHSRFYTFRAQTDFNRTFGKHDISVLAGFEYRQTKSSGSSAAYLGYDHQTLTNQNTHVDWDFVNGFGQMGILGTSCPPSGVYANFGTSETLHRFYSYYFTGSYVYDSRYSVFGSYRVDKADLFGTDPKFRGRPLWSVGGSWNAHNEAFLQPLNWLDALKLRVSYGLTGNINSNAKSVMTASLSTNRFNGGIMGEIQEAPNDQLRWEKTATWNWGLDFALFGYRLNGSVDAYRKYSTDILTDVALDITSGFEDLLLNAGEMLNTGVELQLNGRILPSNSRKQLGINLGLTFGYNHNKVKKVYFHPHTGSEFRSMELKQGYPLNTVIGVDYAGYVTDDKGITYGTWRDHNGEIHNTSLSSADFKIEDCVYLGTSTPVWTGGIIPEIRYQGFTLSAMMHYYGGHYMNTDPRVWGITSTRGGSAASELDFWNGVEGAVPNGYLTKYYDSRTMQIASSDYRNYSRADYLKLRSITLSYEFERKLIRRIGLSDLSLRFQVDNVATWARNGRSWDPEATRMGGIPVKTPSTYTMSIFLNL</sequence>
<proteinExistence type="inferred from homology"/>
<keyword evidence="2 7" id="KW-0813">Transport</keyword>